<comment type="similarity">
    <text evidence="1">Belongs to the copine family.</text>
</comment>
<dbReference type="AlphaFoldDB" id="A7RF64"/>
<gene>
    <name evidence="3" type="ORF">NEMVEDRAFT_v1g79240</name>
</gene>
<feature type="non-terminal residue" evidence="3">
    <location>
        <position position="1"/>
    </location>
</feature>
<dbReference type="SUPFAM" id="SSF49562">
    <property type="entry name" value="C2 domain (Calcium/lipid-binding domain, CaLB)"/>
    <property type="match status" value="2"/>
</dbReference>
<dbReference type="InterPro" id="IPR045052">
    <property type="entry name" value="Copine"/>
</dbReference>
<evidence type="ECO:0000313" key="3">
    <source>
        <dbReference type="EMBL" id="EDO49902.1"/>
    </source>
</evidence>
<dbReference type="PhylomeDB" id="A7RF64"/>
<dbReference type="FunFam" id="2.60.40.150:FF:000349">
    <property type="entry name" value="Copine family protein"/>
    <property type="match status" value="1"/>
</dbReference>
<dbReference type="InterPro" id="IPR035892">
    <property type="entry name" value="C2_domain_sf"/>
</dbReference>
<dbReference type="GO" id="GO:0005544">
    <property type="term" value="F:calcium-dependent phospholipid binding"/>
    <property type="evidence" value="ECO:0000318"/>
    <property type="project" value="GO_Central"/>
</dbReference>
<evidence type="ECO:0000256" key="1">
    <source>
        <dbReference type="ARBA" id="ARBA00009048"/>
    </source>
</evidence>
<dbReference type="HOGENOM" id="CLU_020452_0_1_1"/>
<dbReference type="GO" id="GO:0071277">
    <property type="term" value="P:cellular response to calcium ion"/>
    <property type="evidence" value="ECO:0000318"/>
    <property type="project" value="GO_Central"/>
</dbReference>
<evidence type="ECO:0000259" key="2">
    <source>
        <dbReference type="PROSITE" id="PS50004"/>
    </source>
</evidence>
<feature type="non-terminal residue" evidence="3">
    <location>
        <position position="452"/>
    </location>
</feature>
<dbReference type="InterPro" id="IPR010734">
    <property type="entry name" value="Copine_C"/>
</dbReference>
<dbReference type="SUPFAM" id="SSF53300">
    <property type="entry name" value="vWA-like"/>
    <property type="match status" value="1"/>
</dbReference>
<dbReference type="Gene3D" id="2.60.40.150">
    <property type="entry name" value="C2 domain"/>
    <property type="match status" value="2"/>
</dbReference>
<dbReference type="Pfam" id="PF00168">
    <property type="entry name" value="C2"/>
    <property type="match status" value="2"/>
</dbReference>
<dbReference type="STRING" id="45351.A7RF64"/>
<dbReference type="eggNOG" id="KOG1327">
    <property type="taxonomic scope" value="Eukaryota"/>
</dbReference>
<dbReference type="Pfam" id="PF07002">
    <property type="entry name" value="Copine"/>
    <property type="match status" value="1"/>
</dbReference>
<keyword evidence="4" id="KW-1185">Reference proteome</keyword>
<protein>
    <recommendedName>
        <fullName evidence="2">C2 domain-containing protein</fullName>
    </recommendedName>
</protein>
<dbReference type="InParanoid" id="A7RF64"/>
<dbReference type="InterPro" id="IPR036465">
    <property type="entry name" value="vWFA_dom_sf"/>
</dbReference>
<name>A7RF64_NEMVE</name>
<dbReference type="PANTHER" id="PTHR10857:SF106">
    <property type="entry name" value="C2 DOMAIN-CONTAINING PROTEIN"/>
    <property type="match status" value="1"/>
</dbReference>
<feature type="domain" description="C2" evidence="2">
    <location>
        <begin position="1"/>
        <end position="109"/>
    </location>
</feature>
<feature type="domain" description="C2" evidence="2">
    <location>
        <begin position="115"/>
        <end position="242"/>
    </location>
</feature>
<dbReference type="CDD" id="cd04048">
    <property type="entry name" value="C2A_Copine"/>
    <property type="match status" value="1"/>
</dbReference>
<accession>A7RF64</accession>
<proteinExistence type="inferred from homology"/>
<sequence length="452" mass="50688">KIEIFVQCTDLVQLDKFSKSDPLCVLSVKKLGHWTEFGRTESLPNNLSPKFVESFVLEPSASLYPRLRFSLYDLANFTSKDLRKHDFIGCTEIDIDSLLSAESPYVRTLRVPGDIQTRGFIKLFYEEVHTSLTNVRFQISGVNLEKRSLLSKWDVFFELERLLPGGFYHPVYRSEIVARTLDPRWSPFDIYLQKLCNEEVTREAVISCWHYSSSGANTLIASARCPVGHLINRSIKVLQLVKPQKTQKARRAGTAGSLRIDHCHVDKHFSLVDYIRGGCDVTIACAIDFTLSNGDPSCRSSLHTLSCLYQNEYIGALRALGPVLMHYDEDKQIPTFAFGAKSKHGIPYCFALNGDESEPEISSIETLIDTYTRSLTTIKLGGPTYLVPVIKRLADYATRELSQDSQHYLVAMVIMDGVANDLDDTKEQIIQVSGLPLSIVVVGVGPADFTAM</sequence>
<dbReference type="Proteomes" id="UP000001593">
    <property type="component" value="Unassembled WGS sequence"/>
</dbReference>
<dbReference type="CDD" id="cd04047">
    <property type="entry name" value="C2B_Copine"/>
    <property type="match status" value="1"/>
</dbReference>
<dbReference type="EMBL" id="DS469507">
    <property type="protein sequence ID" value="EDO49902.1"/>
    <property type="molecule type" value="Genomic_DNA"/>
</dbReference>
<organism evidence="3 4">
    <name type="scientific">Nematostella vectensis</name>
    <name type="common">Starlet sea anemone</name>
    <dbReference type="NCBI Taxonomy" id="45351"/>
    <lineage>
        <taxon>Eukaryota</taxon>
        <taxon>Metazoa</taxon>
        <taxon>Cnidaria</taxon>
        <taxon>Anthozoa</taxon>
        <taxon>Hexacorallia</taxon>
        <taxon>Actiniaria</taxon>
        <taxon>Edwardsiidae</taxon>
        <taxon>Nematostella</taxon>
    </lineage>
</organism>
<dbReference type="SMART" id="SM00239">
    <property type="entry name" value="C2"/>
    <property type="match status" value="2"/>
</dbReference>
<dbReference type="OMA" id="KPDAFLE"/>
<dbReference type="PROSITE" id="PS50004">
    <property type="entry name" value="C2"/>
    <property type="match status" value="2"/>
</dbReference>
<dbReference type="InterPro" id="IPR000008">
    <property type="entry name" value="C2_dom"/>
</dbReference>
<reference evidence="3 4" key="1">
    <citation type="journal article" date="2007" name="Science">
        <title>Sea anemone genome reveals ancestral eumetazoan gene repertoire and genomic organization.</title>
        <authorList>
            <person name="Putnam N.H."/>
            <person name="Srivastava M."/>
            <person name="Hellsten U."/>
            <person name="Dirks B."/>
            <person name="Chapman J."/>
            <person name="Salamov A."/>
            <person name="Terry A."/>
            <person name="Shapiro H."/>
            <person name="Lindquist E."/>
            <person name="Kapitonov V.V."/>
            <person name="Jurka J."/>
            <person name="Genikhovich G."/>
            <person name="Grigoriev I.V."/>
            <person name="Lucas S.M."/>
            <person name="Steele R.E."/>
            <person name="Finnerty J.R."/>
            <person name="Technau U."/>
            <person name="Martindale M.Q."/>
            <person name="Rokhsar D.S."/>
        </authorList>
    </citation>
    <scope>NUCLEOTIDE SEQUENCE [LARGE SCALE GENOMIC DNA]</scope>
    <source>
        <strain evidence="4">CH2 X CH6</strain>
    </source>
</reference>
<dbReference type="PANTHER" id="PTHR10857">
    <property type="entry name" value="COPINE"/>
    <property type="match status" value="1"/>
</dbReference>
<dbReference type="GO" id="GO:0005886">
    <property type="term" value="C:plasma membrane"/>
    <property type="evidence" value="ECO:0000318"/>
    <property type="project" value="GO_Central"/>
</dbReference>
<dbReference type="InterPro" id="IPR037768">
    <property type="entry name" value="C2B_Copine"/>
</dbReference>
<evidence type="ECO:0000313" key="4">
    <source>
        <dbReference type="Proteomes" id="UP000001593"/>
    </source>
</evidence>